<dbReference type="InterPro" id="IPR014854">
    <property type="entry name" value="Nse4_C"/>
</dbReference>
<evidence type="ECO:0000256" key="8">
    <source>
        <dbReference type="SAM" id="MobiDB-lite"/>
    </source>
</evidence>
<evidence type="ECO:0000256" key="5">
    <source>
        <dbReference type="ARBA" id="ARBA00023204"/>
    </source>
</evidence>
<gene>
    <name evidence="12" type="ORF">NW768_001404</name>
</gene>
<feature type="compositionally biased region" description="Polar residues" evidence="8">
    <location>
        <begin position="724"/>
        <end position="752"/>
    </location>
</feature>
<keyword evidence="13" id="KW-1185">Reference proteome</keyword>
<evidence type="ECO:0000259" key="10">
    <source>
        <dbReference type="Pfam" id="PF08743"/>
    </source>
</evidence>
<feature type="compositionally biased region" description="Basic and acidic residues" evidence="8">
    <location>
        <begin position="1050"/>
        <end position="1061"/>
    </location>
</feature>
<evidence type="ECO:0000313" key="12">
    <source>
        <dbReference type="EMBL" id="KAJ4140052.1"/>
    </source>
</evidence>
<accession>A0ABQ8RQB9</accession>
<feature type="compositionally biased region" description="Acidic residues" evidence="8">
    <location>
        <begin position="70"/>
        <end position="92"/>
    </location>
</feature>
<dbReference type="Proteomes" id="UP001152024">
    <property type="component" value="Unassembled WGS sequence"/>
</dbReference>
<evidence type="ECO:0000313" key="13">
    <source>
        <dbReference type="Proteomes" id="UP001152024"/>
    </source>
</evidence>
<keyword evidence="6" id="KW-0539">Nucleus</keyword>
<keyword evidence="5" id="KW-0234">DNA repair</keyword>
<dbReference type="Pfam" id="PF08743">
    <property type="entry name" value="Nse4_C"/>
    <property type="match status" value="1"/>
</dbReference>
<evidence type="ECO:0000256" key="9">
    <source>
        <dbReference type="SAM" id="Phobius"/>
    </source>
</evidence>
<keyword evidence="3" id="KW-0227">DNA damage</keyword>
<evidence type="ECO:0000256" key="4">
    <source>
        <dbReference type="ARBA" id="ARBA00023172"/>
    </source>
</evidence>
<proteinExistence type="inferred from homology"/>
<keyword evidence="9" id="KW-1133">Transmembrane helix</keyword>
<evidence type="ECO:0008006" key="14">
    <source>
        <dbReference type="Google" id="ProtNLM"/>
    </source>
</evidence>
<comment type="caution">
    <text evidence="12">The sequence shown here is derived from an EMBL/GenBank/DDBJ whole genome shotgun (WGS) entry which is preliminary data.</text>
</comment>
<evidence type="ECO:0000256" key="2">
    <source>
        <dbReference type="ARBA" id="ARBA00008997"/>
    </source>
</evidence>
<keyword evidence="9" id="KW-0812">Transmembrane</keyword>
<evidence type="ECO:0000256" key="6">
    <source>
        <dbReference type="ARBA" id="ARBA00023242"/>
    </source>
</evidence>
<feature type="compositionally biased region" description="Basic and acidic residues" evidence="8">
    <location>
        <begin position="767"/>
        <end position="777"/>
    </location>
</feature>
<evidence type="ECO:0000256" key="1">
    <source>
        <dbReference type="ARBA" id="ARBA00004123"/>
    </source>
</evidence>
<feature type="compositionally biased region" description="Polar residues" evidence="8">
    <location>
        <begin position="1088"/>
        <end position="1098"/>
    </location>
</feature>
<comment type="similarity">
    <text evidence="2">Belongs to the NSE4 family.</text>
</comment>
<dbReference type="InterPro" id="IPR027786">
    <property type="entry name" value="Nse4/EID"/>
</dbReference>
<keyword evidence="4" id="KW-0233">DNA recombination</keyword>
<feature type="region of interest" description="Disordered" evidence="8">
    <location>
        <begin position="1"/>
        <end position="97"/>
    </location>
</feature>
<feature type="domain" description="Non-structural maintenance of chromosome element 4 C-terminal" evidence="10">
    <location>
        <begin position="348"/>
        <end position="438"/>
    </location>
</feature>
<reference evidence="12" key="1">
    <citation type="submission" date="2022-09" db="EMBL/GenBank/DDBJ databases">
        <title>Fusarium specimens isolated from Avocado Roots.</title>
        <authorList>
            <person name="Stajich J."/>
            <person name="Roper C."/>
            <person name="Heimlech-Rivalta G."/>
        </authorList>
    </citation>
    <scope>NUCLEOTIDE SEQUENCE</scope>
    <source>
        <strain evidence="12">CF00095</strain>
    </source>
</reference>
<organism evidence="12 13">
    <name type="scientific">Fusarium equiseti</name>
    <name type="common">Fusarium scirpi</name>
    <dbReference type="NCBI Taxonomy" id="61235"/>
    <lineage>
        <taxon>Eukaryota</taxon>
        <taxon>Fungi</taxon>
        <taxon>Dikarya</taxon>
        <taxon>Ascomycota</taxon>
        <taxon>Pezizomycotina</taxon>
        <taxon>Sordariomycetes</taxon>
        <taxon>Hypocreomycetidae</taxon>
        <taxon>Hypocreales</taxon>
        <taxon>Nectriaceae</taxon>
        <taxon>Fusarium</taxon>
        <taxon>Fusarium incarnatum-equiseti species complex</taxon>
    </lineage>
</organism>
<protein>
    <recommendedName>
        <fullName evidence="14">Non-structural maintenance of chromosomes element 4</fullName>
    </recommendedName>
</protein>
<evidence type="ECO:0000259" key="11">
    <source>
        <dbReference type="Pfam" id="PF15412"/>
    </source>
</evidence>
<keyword evidence="7" id="KW-0175">Coiled coil</keyword>
<dbReference type="Pfam" id="PF15412">
    <property type="entry name" value="Nse4-Nse3_bdg"/>
    <property type="match status" value="1"/>
</dbReference>
<evidence type="ECO:0000256" key="3">
    <source>
        <dbReference type="ARBA" id="ARBA00022763"/>
    </source>
</evidence>
<dbReference type="EMBL" id="JAOQBH010000002">
    <property type="protein sequence ID" value="KAJ4140052.1"/>
    <property type="molecule type" value="Genomic_DNA"/>
</dbReference>
<name>A0ABQ8RQB9_FUSEQ</name>
<sequence>MPARRQDSDQESQSRSSSPALRAAQSHQNLAVRERESSRSVSGSKRKRADTRNGETSNNRRRTAEPVANGDDEDESDDDEEEDEDVYDPDQPLEERRKVQQGFRDLLREVTENTEEYLQAGSRGLHETIIRANRLSKKVRQTTEATIDSRLLVSTTDLSYRKTLRLTQGSLSQGVDVDEFVSKCITYMRHGRGIMDDNAPELSSTQRHRRRTIRGDDNGDDDIGDDGDMMNWPHLGRFASLPHLRRPALPGFLLGPLSVEKKARKIAKRSAPFRPNALTETRPEVLNVEDLAQKENDLTAICGKILQQLQSIQAHLQQIVSDSIDDDMDDEERNRIMHQYGLRSTGGIDLMRFVVNPKSFGQTIENMFYVSFLIRDGRVEIEFDEFDLPALAPVNKDEAEDDDEPTRHGAAKHQAILSMDMQTWQDIIDTFGLKEPMITHRNDVTNSGPGARGLSLSDPLFCNPRVGARPRKAWALDDGDGDQSLALVDGKIWWRFFVPNCHVTVASIDSMASGLLMAFCLCESMPVHDTRIPSLTPFVTRFAPYHYDGMANFGLFLAQTKTRSHTTIQSWEAKKSSLVSSIDSFYQYDCSSAVLPDKALEILNRFQAQAKECVEAMFKTCNDSQQENIDQFECGIKQLETAAEDDKTDAARTLIGARSEIKELKSNLDVLRVKHKQLEKLVATRAKESSTQNQSTAASKTTGNNFTPGFTPGSGGVSFEKAQNAGTQRKSAEANSRTSWTESNLRDTTINNDPPVPEVVRSGSSRPPRDRSSDPSRYHRVQYDGPRNPEPETPWQQPIDNRHPIYMGSMMKDLLETGAYLGLELEKDFVDDESLTDWENEGQEQHEPTKLFDSPPTACIVDSPHQNRFTTQTRTDTFGVSLVSMKKALGLLDKARQRCSGNIASWNDQKQKSRNVDKYSKFIDLCIAMTERYHEDLVKIGQCLLETQAGAYSTPSPSACSHKSQETQSSMFDSPPPAGSMTSSMYSEFAQRPSSVASSPESLTVDGPIGTLQEHVPPPSLGAQGPTVTKSERRSYELDGIQESTVQESPVEKPSDKKESTIGDISSAKGDSSEKDQPQDSQKGLGPESSTVGNNPTPSRKDENDCDDEDGRNAKNESLEFVHSSLSTSTLSLLQGTGWEVWCFLRAHCLSWLHLAAFFGQMARYSWRRYTKRSDAGPFPNRPHREDFYRVLGDMVFIRAVYLKIYTWYDQEALQRERNMWLDANGLARSLMLRGIATKCFSGDQGLEWQGLSGIVKFTAWALGIKGLMEAVKASIGFVVSFVWSFRFLLAILLECYNWRSYVRSRLTA</sequence>
<keyword evidence="9" id="KW-0472">Membrane</keyword>
<feature type="coiled-coil region" evidence="7">
    <location>
        <begin position="622"/>
        <end position="681"/>
    </location>
</feature>
<feature type="region of interest" description="Disordered" evidence="8">
    <location>
        <begin position="954"/>
        <end position="1113"/>
    </location>
</feature>
<dbReference type="InterPro" id="IPR029225">
    <property type="entry name" value="Nse4_Nse3-bd"/>
</dbReference>
<feature type="compositionally biased region" description="Low complexity" evidence="8">
    <location>
        <begin position="11"/>
        <end position="26"/>
    </location>
</feature>
<feature type="domain" description="Nse4/EID protein Nse3/MAGE-binding" evidence="11">
    <location>
        <begin position="148"/>
        <end position="201"/>
    </location>
</feature>
<feature type="compositionally biased region" description="Polar residues" evidence="8">
    <location>
        <begin position="954"/>
        <end position="972"/>
    </location>
</feature>
<feature type="region of interest" description="Disordered" evidence="8">
    <location>
        <begin position="196"/>
        <end position="225"/>
    </location>
</feature>
<dbReference type="PANTHER" id="PTHR16140:SF0">
    <property type="entry name" value="NON-STRUCTURAL MAINTENANCE OF CHROMOSOMES ELEMENT 4"/>
    <property type="match status" value="1"/>
</dbReference>
<feature type="compositionally biased region" description="Polar residues" evidence="8">
    <location>
        <begin position="980"/>
        <end position="1002"/>
    </location>
</feature>
<comment type="subcellular location">
    <subcellularLocation>
        <location evidence="1">Nucleus</location>
    </subcellularLocation>
</comment>
<feature type="region of interest" description="Disordered" evidence="8">
    <location>
        <begin position="684"/>
        <end position="801"/>
    </location>
</feature>
<evidence type="ECO:0000256" key="7">
    <source>
        <dbReference type="SAM" id="Coils"/>
    </source>
</evidence>
<dbReference type="PANTHER" id="PTHR16140">
    <property type="entry name" value="NON-STRUCTURAL MAINTENANCE OF CHROMOSOMES ELEMENT 4"/>
    <property type="match status" value="1"/>
</dbReference>
<feature type="compositionally biased region" description="Polar residues" evidence="8">
    <location>
        <begin position="689"/>
        <end position="708"/>
    </location>
</feature>
<feature type="transmembrane region" description="Helical" evidence="9">
    <location>
        <begin position="1276"/>
        <end position="1297"/>
    </location>
</feature>